<evidence type="ECO:0000256" key="2">
    <source>
        <dbReference type="ARBA" id="ARBA00022679"/>
    </source>
</evidence>
<feature type="domain" description="PglD N-terminal" evidence="7">
    <location>
        <begin position="5"/>
        <end position="85"/>
    </location>
</feature>
<dbReference type="InterPro" id="IPR018357">
    <property type="entry name" value="Hexapep_transf_CS"/>
</dbReference>
<sequence length="353" mass="37929">MSMNQIAVYGAGGFGREVACTANSAMSDGESVEVVCFIDDDEAVSGTLLNDLEVLTLKQAKEKYPAARVVSGLGVPKMREATIEKARAAGFDFATLVHRRTEMSKWIEVGEGTIICAGNILTTNIVLGKHVQINLHCTIGHDVVIDDYVTLAPGVHVSGYVHIGKRAYIGTGAVIIGGTRNNPLTIGDDVIIGAGACVTKSIGYRKWEESPPALYKKEAEGDRFEGWTFPEIEEGVLTKYNWLVQNLKNFSLGFKTDIGAFTYINAKYGVTIEDFVQVGSHCSIYSTSTIDNKKGPVVLKRNCRVGSHSVIMPGVTVGENAVIGACSFVNVDIPANVVAMGIPARITRVLKEP</sequence>
<feature type="binding site" evidence="6">
    <location>
        <position position="74"/>
    </location>
    <ligand>
        <name>substrate</name>
    </ligand>
</feature>
<dbReference type="InterPro" id="IPR050179">
    <property type="entry name" value="Trans_hexapeptide_repeat"/>
</dbReference>
<keyword evidence="9" id="KW-1185">Reference proteome</keyword>
<dbReference type="Pfam" id="PF14602">
    <property type="entry name" value="Hexapep_2"/>
    <property type="match status" value="1"/>
</dbReference>
<organism evidence="8 9">
    <name type="scientific">Syntrophus gentianae</name>
    <dbReference type="NCBI Taxonomy" id="43775"/>
    <lineage>
        <taxon>Bacteria</taxon>
        <taxon>Pseudomonadati</taxon>
        <taxon>Thermodesulfobacteriota</taxon>
        <taxon>Syntrophia</taxon>
        <taxon>Syntrophales</taxon>
        <taxon>Syntrophaceae</taxon>
        <taxon>Syntrophus</taxon>
    </lineage>
</organism>
<reference evidence="8 9" key="1">
    <citation type="submission" date="2016-10" db="EMBL/GenBank/DDBJ databases">
        <authorList>
            <person name="de Groot N.N."/>
        </authorList>
    </citation>
    <scope>NUCLEOTIDE SEQUENCE [LARGE SCALE GENOMIC DNA]</scope>
    <source>
        <strain evidence="8 9">DSM 8423</strain>
    </source>
</reference>
<dbReference type="InterPro" id="IPR001451">
    <property type="entry name" value="Hexapep"/>
</dbReference>
<dbReference type="SUPFAM" id="SSF51161">
    <property type="entry name" value="Trimeric LpxA-like enzymes"/>
    <property type="match status" value="2"/>
</dbReference>
<dbReference type="PANTHER" id="PTHR43300:SF7">
    <property type="entry name" value="UDP-N-ACETYLBACILLOSAMINE N-ACETYLTRANSFERASE"/>
    <property type="match status" value="1"/>
</dbReference>
<dbReference type="InterPro" id="IPR011004">
    <property type="entry name" value="Trimer_LpxA-like_sf"/>
</dbReference>
<dbReference type="STRING" id="43775.SAMN04489760_10369"/>
<keyword evidence="3" id="KW-0677">Repeat</keyword>
<dbReference type="RefSeq" id="WP_093882209.1">
    <property type="nucleotide sequence ID" value="NZ_FOBS01000003.1"/>
</dbReference>
<dbReference type="PANTHER" id="PTHR43300">
    <property type="entry name" value="ACETYLTRANSFERASE"/>
    <property type="match status" value="1"/>
</dbReference>
<name>A0A1H7V838_9BACT</name>
<dbReference type="InterPro" id="IPR041561">
    <property type="entry name" value="PglD_N"/>
</dbReference>
<accession>A0A1H7V838</accession>
<dbReference type="GO" id="GO:0016746">
    <property type="term" value="F:acyltransferase activity"/>
    <property type="evidence" value="ECO:0007669"/>
    <property type="project" value="UniProtKB-KW"/>
</dbReference>
<evidence type="ECO:0000259" key="7">
    <source>
        <dbReference type="Pfam" id="PF17836"/>
    </source>
</evidence>
<keyword evidence="4 8" id="KW-0012">Acyltransferase</keyword>
<dbReference type="OrthoDB" id="9782091at2"/>
<keyword evidence="2 8" id="KW-0808">Transferase</keyword>
<dbReference type="Gene3D" id="3.40.50.20">
    <property type="match status" value="1"/>
</dbReference>
<comment type="similarity">
    <text evidence="1">Belongs to the transferase hexapeptide repeat family.</text>
</comment>
<dbReference type="CDD" id="cd03360">
    <property type="entry name" value="LbH_AT_putative"/>
    <property type="match status" value="1"/>
</dbReference>
<feature type="site" description="Increases basicity of active site His" evidence="5">
    <location>
        <position position="142"/>
    </location>
</feature>
<proteinExistence type="inferred from homology"/>
<dbReference type="PROSITE" id="PS00101">
    <property type="entry name" value="HEXAPEP_TRANSFERASES"/>
    <property type="match status" value="1"/>
</dbReference>
<evidence type="ECO:0000313" key="9">
    <source>
        <dbReference type="Proteomes" id="UP000198744"/>
    </source>
</evidence>
<dbReference type="InterPro" id="IPR020019">
    <property type="entry name" value="AcTrfase_PglD-like"/>
</dbReference>
<dbReference type="EMBL" id="FOBS01000003">
    <property type="protein sequence ID" value="SEM05005.1"/>
    <property type="molecule type" value="Genomic_DNA"/>
</dbReference>
<dbReference type="CDD" id="cd04647">
    <property type="entry name" value="LbH_MAT_like"/>
    <property type="match status" value="1"/>
</dbReference>
<feature type="active site" description="Proton acceptor" evidence="5">
    <location>
        <position position="141"/>
    </location>
</feature>
<evidence type="ECO:0000313" key="8">
    <source>
        <dbReference type="EMBL" id="SEM05005.1"/>
    </source>
</evidence>
<dbReference type="Proteomes" id="UP000198744">
    <property type="component" value="Unassembled WGS sequence"/>
</dbReference>
<dbReference type="Pfam" id="PF17836">
    <property type="entry name" value="PglD_N"/>
    <property type="match status" value="1"/>
</dbReference>
<dbReference type="Gene3D" id="2.160.10.10">
    <property type="entry name" value="Hexapeptide repeat proteins"/>
    <property type="match status" value="2"/>
</dbReference>
<dbReference type="AlphaFoldDB" id="A0A1H7V838"/>
<dbReference type="NCBIfam" id="TIGR03570">
    <property type="entry name" value="NeuD_NnaD"/>
    <property type="match status" value="1"/>
</dbReference>
<protein>
    <submittedName>
        <fullName evidence="8">Sugar O-acyltransferase, sialic acid O-acetyltransferase NeuD family</fullName>
    </submittedName>
</protein>
<evidence type="ECO:0000256" key="5">
    <source>
        <dbReference type="PIRSR" id="PIRSR620019-1"/>
    </source>
</evidence>
<evidence type="ECO:0000256" key="4">
    <source>
        <dbReference type="ARBA" id="ARBA00023315"/>
    </source>
</evidence>
<evidence type="ECO:0000256" key="6">
    <source>
        <dbReference type="PIRSR" id="PIRSR620019-2"/>
    </source>
</evidence>
<dbReference type="Pfam" id="PF00132">
    <property type="entry name" value="Hexapep"/>
    <property type="match status" value="1"/>
</dbReference>
<evidence type="ECO:0000256" key="3">
    <source>
        <dbReference type="ARBA" id="ARBA00022737"/>
    </source>
</evidence>
<gene>
    <name evidence="8" type="ORF">SAMN04489760_10369</name>
</gene>
<evidence type="ECO:0000256" key="1">
    <source>
        <dbReference type="ARBA" id="ARBA00007274"/>
    </source>
</evidence>